<dbReference type="Gene3D" id="2.60.40.10">
    <property type="entry name" value="Immunoglobulins"/>
    <property type="match status" value="1"/>
</dbReference>
<organism evidence="3 4">
    <name type="scientific">Aeromicrobium halocynthiae</name>
    <dbReference type="NCBI Taxonomy" id="560557"/>
    <lineage>
        <taxon>Bacteria</taxon>
        <taxon>Bacillati</taxon>
        <taxon>Actinomycetota</taxon>
        <taxon>Actinomycetes</taxon>
        <taxon>Propionibacteriales</taxon>
        <taxon>Nocardioidaceae</taxon>
        <taxon>Aeromicrobium</taxon>
    </lineage>
</organism>
<keyword evidence="1" id="KW-0812">Transmembrane</keyword>
<evidence type="ECO:0000256" key="2">
    <source>
        <dbReference type="SAM" id="SignalP"/>
    </source>
</evidence>
<comment type="caution">
    <text evidence="3">The sequence shown here is derived from an EMBL/GenBank/DDBJ whole genome shotgun (WGS) entry which is preliminary data.</text>
</comment>
<feature type="transmembrane region" description="Helical" evidence="1">
    <location>
        <begin position="306"/>
        <end position="325"/>
    </location>
</feature>
<dbReference type="RefSeq" id="WP_344324975.1">
    <property type="nucleotide sequence ID" value="NZ_BAAAPY010000002.1"/>
</dbReference>
<gene>
    <name evidence="3" type="ORF">GCM10009821_08970</name>
</gene>
<proteinExistence type="predicted"/>
<evidence type="ECO:0000313" key="3">
    <source>
        <dbReference type="EMBL" id="GAA2072984.1"/>
    </source>
</evidence>
<sequence>MRRLLLLPVLALVGVMFVASPANAATVDLSVDETTITAGGTVTLSWVVLPEDGGATTLTASSTPATSFDGEREALTDEEDVVLTEPGEYTFTLSATEDGVTLDGTGSVTVTVAPAPTIIDVPAVTFPDPCTVVLPPTENVSYGVGFGGFGNEVPAGTLDLADYFNGGFPVEFTAVPDEGFAFPEGATSRFPVTVSPDCLGGEIVESGLVETSAVCQGVTFTNVSDDDLFVLYGDEDEDRPDGEFELAVGASRTIDTERDLIIYVAIAGSEEVVQINEVEVEQDCARAAALHPTVAPAAGSGTGGSAAGLGALAALTLAGGAALGARRLRRTA</sequence>
<protein>
    <recommendedName>
        <fullName evidence="5">LPXTG cell wall anchor domain-containing protein</fullName>
    </recommendedName>
</protein>
<dbReference type="Proteomes" id="UP001501480">
    <property type="component" value="Unassembled WGS sequence"/>
</dbReference>
<evidence type="ECO:0000313" key="4">
    <source>
        <dbReference type="Proteomes" id="UP001501480"/>
    </source>
</evidence>
<evidence type="ECO:0008006" key="5">
    <source>
        <dbReference type="Google" id="ProtNLM"/>
    </source>
</evidence>
<evidence type="ECO:0000256" key="1">
    <source>
        <dbReference type="SAM" id="Phobius"/>
    </source>
</evidence>
<accession>A0ABN2VUL1</accession>
<dbReference type="InterPro" id="IPR013783">
    <property type="entry name" value="Ig-like_fold"/>
</dbReference>
<feature type="chain" id="PRO_5047238045" description="LPXTG cell wall anchor domain-containing protein" evidence="2">
    <location>
        <begin position="25"/>
        <end position="332"/>
    </location>
</feature>
<keyword evidence="2" id="KW-0732">Signal</keyword>
<name>A0ABN2VUL1_9ACTN</name>
<keyword evidence="1" id="KW-1133">Transmembrane helix</keyword>
<keyword evidence="1" id="KW-0472">Membrane</keyword>
<keyword evidence="4" id="KW-1185">Reference proteome</keyword>
<dbReference type="EMBL" id="BAAAPY010000002">
    <property type="protein sequence ID" value="GAA2072984.1"/>
    <property type="molecule type" value="Genomic_DNA"/>
</dbReference>
<feature type="signal peptide" evidence="2">
    <location>
        <begin position="1"/>
        <end position="24"/>
    </location>
</feature>
<reference evidence="3 4" key="1">
    <citation type="journal article" date="2019" name="Int. J. Syst. Evol. Microbiol.">
        <title>The Global Catalogue of Microorganisms (GCM) 10K type strain sequencing project: providing services to taxonomists for standard genome sequencing and annotation.</title>
        <authorList>
            <consortium name="The Broad Institute Genomics Platform"/>
            <consortium name="The Broad Institute Genome Sequencing Center for Infectious Disease"/>
            <person name="Wu L."/>
            <person name="Ma J."/>
        </authorList>
    </citation>
    <scope>NUCLEOTIDE SEQUENCE [LARGE SCALE GENOMIC DNA]</scope>
    <source>
        <strain evidence="3 4">JCM 15749</strain>
    </source>
</reference>